<accession>A0A9D7S8F4</accession>
<gene>
    <name evidence="1" type="ORF">IPO85_07285</name>
</gene>
<name>A0A9D7S8F4_9BACT</name>
<evidence type="ECO:0000313" key="2">
    <source>
        <dbReference type="Proteomes" id="UP000808349"/>
    </source>
</evidence>
<sequence>MSFTDIQNPALGGTISVLLNGTEGQKMLDNICMDHYGNILMQEDPGNQTYLAKIWQYNIHSNKLTQIATHDSTRFNTGAANFLTQDEESSGIIDVQNILGAGHFLLVDQTHYSIPGELYEGGQILSLFNPDTYNASLSAGPNSSDAPYLMGLAPEVKYSSIISAGDDINGYKLSGLADGTGAFDNQDGTFSFLVNHEISSSLGVPRAHGSKGAFVSKWIINKNDLTIKSGSDLIRNLNLWNGTGYTTYNAANPSTLASLNRLCAADLPPVSAFYNIINGNGTQERIFMNGEEAGNEGRAFAHIATGPNSGVSYELPKLGKFSWENAVACPTTGDKTFIAGLDDSTPGQVYFYSGTKTNQGNEIERAGLTNGILYGLAVTGLTSEVSGTTPAANSPFTLIDLGDVSATTGADLNTKKQYPRCYSILKT</sequence>
<protein>
    <submittedName>
        <fullName evidence="1">Uncharacterized protein</fullName>
    </submittedName>
</protein>
<reference evidence="1 2" key="1">
    <citation type="submission" date="2020-10" db="EMBL/GenBank/DDBJ databases">
        <title>Connecting structure to function with the recovery of over 1000 high-quality activated sludge metagenome-assembled genomes encoding full-length rRNA genes using long-read sequencing.</title>
        <authorList>
            <person name="Singleton C.M."/>
            <person name="Petriglieri F."/>
            <person name="Kristensen J.M."/>
            <person name="Kirkegaard R.H."/>
            <person name="Michaelsen T.Y."/>
            <person name="Andersen M.H."/>
            <person name="Karst S.M."/>
            <person name="Dueholm M.S."/>
            <person name="Nielsen P.H."/>
            <person name="Albertsen M."/>
        </authorList>
    </citation>
    <scope>NUCLEOTIDE SEQUENCE [LARGE SCALE GENOMIC DNA]</scope>
    <source>
        <strain evidence="1">Ribe_18-Q3-R11-54_BAT3C.373</strain>
    </source>
</reference>
<evidence type="ECO:0000313" key="1">
    <source>
        <dbReference type="EMBL" id="MBK9717301.1"/>
    </source>
</evidence>
<proteinExistence type="predicted"/>
<dbReference type="AlphaFoldDB" id="A0A9D7S8F4"/>
<comment type="caution">
    <text evidence="1">The sequence shown here is derived from an EMBL/GenBank/DDBJ whole genome shotgun (WGS) entry which is preliminary data.</text>
</comment>
<dbReference type="EMBL" id="JADKFW010000004">
    <property type="protein sequence ID" value="MBK9717301.1"/>
    <property type="molecule type" value="Genomic_DNA"/>
</dbReference>
<dbReference type="Proteomes" id="UP000808349">
    <property type="component" value="Unassembled WGS sequence"/>
</dbReference>
<organism evidence="1 2">
    <name type="scientific">Candidatus Defluviibacterium haderslevense</name>
    <dbReference type="NCBI Taxonomy" id="2981993"/>
    <lineage>
        <taxon>Bacteria</taxon>
        <taxon>Pseudomonadati</taxon>
        <taxon>Bacteroidota</taxon>
        <taxon>Saprospiria</taxon>
        <taxon>Saprospirales</taxon>
        <taxon>Saprospiraceae</taxon>
        <taxon>Candidatus Defluviibacterium</taxon>
    </lineage>
</organism>